<evidence type="ECO:0000313" key="10">
    <source>
        <dbReference type="EMBL" id="MBP2027680.1"/>
    </source>
</evidence>
<keyword evidence="5 7" id="KW-0460">Magnesium</keyword>
<comment type="miscellaneous">
    <text evidence="7">The a and c carboxylates of cobyrinate are activated for nucleophilic attack via formation of a phosphorylated intermediate by ATP. CbiA catalyzes first the amidation of the c-carboxylate, and then that of the a-carboxylate.</text>
</comment>
<dbReference type="Pfam" id="PF01656">
    <property type="entry name" value="CbiA"/>
    <property type="match status" value="1"/>
</dbReference>
<dbReference type="NCBIfam" id="TIGR00379">
    <property type="entry name" value="cobB"/>
    <property type="match status" value="1"/>
</dbReference>
<evidence type="ECO:0000313" key="11">
    <source>
        <dbReference type="Proteomes" id="UP001314903"/>
    </source>
</evidence>
<organism evidence="10 11">
    <name type="scientific">Acetoanaerobium pronyense</name>
    <dbReference type="NCBI Taxonomy" id="1482736"/>
    <lineage>
        <taxon>Bacteria</taxon>
        <taxon>Bacillati</taxon>
        <taxon>Bacillota</taxon>
        <taxon>Clostridia</taxon>
        <taxon>Peptostreptococcales</taxon>
        <taxon>Filifactoraceae</taxon>
        <taxon>Acetoanaerobium</taxon>
    </lineage>
</organism>
<keyword evidence="2 7" id="KW-0436">Ligase</keyword>
<dbReference type="Gene3D" id="3.40.50.880">
    <property type="match status" value="1"/>
</dbReference>
<keyword evidence="4 7" id="KW-0067">ATP-binding</keyword>
<sequence>MKRILIGATSSGCGKTTITSGIIKALSDRGMKIQPYKVGPDYIDTSYHKLAAGITSRNLDNFILDTQEIKNIFSKNSKDVDISVVEGVMGFYDGYQSDSDYCSTASMAKILDCPAILIIDGKGMASSAAAIVKGFKEFDKDVRLEGVIINNIGSDSHYNILKEAIEKNVEIKVLGRIPNVSEISLPSRHLGLVLGTEIEDAKEKVEKMAELVNKHIDIEKLLEIASDVSKLPEISTEKKHKTNVKLGLALDKAFNFYYEDSLDILRDLGVEIVKFSPLTDSSIPDCHGLYFGGGYPEIFASELSSNTSMIESIKKAYQANMPIYGECGGLMYLGESLVDLEGNEYKMAALLKGKSKMTKGLKRFGYSKGVLLEDTIIGTKGQEVKGHEFHHSTFETDLKPVYEMKKVRYDNKVDRWAGGYKSKNTFASYLHTHFCSDYNLAYKFCEKMEEYRDSNI</sequence>
<evidence type="ECO:0000256" key="1">
    <source>
        <dbReference type="ARBA" id="ARBA00001946"/>
    </source>
</evidence>
<dbReference type="GO" id="GO:0043802">
    <property type="term" value="F:hydrogenobyrinic acid a,c-diamide synthase (glutamine-hydrolysing) activity"/>
    <property type="evidence" value="ECO:0007669"/>
    <property type="project" value="UniProtKB-EC"/>
</dbReference>
<dbReference type="Gene3D" id="3.40.50.300">
    <property type="entry name" value="P-loop containing nucleotide triphosphate hydrolases"/>
    <property type="match status" value="1"/>
</dbReference>
<evidence type="ECO:0000256" key="5">
    <source>
        <dbReference type="ARBA" id="ARBA00022842"/>
    </source>
</evidence>
<comment type="catalytic activity">
    <reaction evidence="7">
        <text>cob(II)yrinate + 2 L-glutamine + 2 ATP + 2 H2O = cob(II)yrinate a,c diamide + 2 L-glutamate + 2 ADP + 2 phosphate + 2 H(+)</text>
        <dbReference type="Rhea" id="RHEA:26289"/>
        <dbReference type="ChEBI" id="CHEBI:15377"/>
        <dbReference type="ChEBI" id="CHEBI:15378"/>
        <dbReference type="ChEBI" id="CHEBI:29985"/>
        <dbReference type="ChEBI" id="CHEBI:30616"/>
        <dbReference type="ChEBI" id="CHEBI:43474"/>
        <dbReference type="ChEBI" id="CHEBI:58359"/>
        <dbReference type="ChEBI" id="CHEBI:58537"/>
        <dbReference type="ChEBI" id="CHEBI:58894"/>
        <dbReference type="ChEBI" id="CHEBI:456216"/>
        <dbReference type="EC" id="6.3.5.11"/>
    </reaction>
</comment>
<evidence type="ECO:0000256" key="4">
    <source>
        <dbReference type="ARBA" id="ARBA00022840"/>
    </source>
</evidence>
<evidence type="ECO:0000256" key="6">
    <source>
        <dbReference type="ARBA" id="ARBA00022962"/>
    </source>
</evidence>
<dbReference type="PANTHER" id="PTHR43873">
    <property type="entry name" value="COBYRINATE A,C-DIAMIDE SYNTHASE"/>
    <property type="match status" value="1"/>
</dbReference>
<evidence type="ECO:0000259" key="9">
    <source>
        <dbReference type="Pfam" id="PF07685"/>
    </source>
</evidence>
<reference evidence="10 11" key="1">
    <citation type="submission" date="2021-03" db="EMBL/GenBank/DDBJ databases">
        <title>Genomic Encyclopedia of Type Strains, Phase IV (KMG-IV): sequencing the most valuable type-strain genomes for metagenomic binning, comparative biology and taxonomic classification.</title>
        <authorList>
            <person name="Goeker M."/>
        </authorList>
    </citation>
    <scope>NUCLEOTIDE SEQUENCE [LARGE SCALE GENOMIC DNA]</scope>
    <source>
        <strain evidence="10 11">DSM 27512</strain>
    </source>
</reference>
<evidence type="ECO:0000259" key="8">
    <source>
        <dbReference type="Pfam" id="PF01656"/>
    </source>
</evidence>
<gene>
    <name evidence="7" type="primary">cbiA</name>
    <name evidence="10" type="ORF">J2Z35_001477</name>
</gene>
<comment type="cofactor">
    <cofactor evidence="1 7">
        <name>Mg(2+)</name>
        <dbReference type="ChEBI" id="CHEBI:18420"/>
    </cofactor>
</comment>
<name>A0ABS4KIV0_9FIRM</name>
<dbReference type="Proteomes" id="UP001314903">
    <property type="component" value="Unassembled WGS sequence"/>
</dbReference>
<dbReference type="RefSeq" id="WP_209660744.1">
    <property type="nucleotide sequence ID" value="NZ_JAGGLI010000014.1"/>
</dbReference>
<dbReference type="InterPro" id="IPR029062">
    <property type="entry name" value="Class_I_gatase-like"/>
</dbReference>
<keyword evidence="7" id="KW-0169">Cobalamin biosynthesis</keyword>
<dbReference type="InterPro" id="IPR004484">
    <property type="entry name" value="CbiA/CobB_synth"/>
</dbReference>
<keyword evidence="3 7" id="KW-0547">Nucleotide-binding</keyword>
<evidence type="ECO:0000256" key="2">
    <source>
        <dbReference type="ARBA" id="ARBA00022598"/>
    </source>
</evidence>
<protein>
    <recommendedName>
        <fullName evidence="7">Cobyrinate a,c-diamide synthase</fullName>
        <ecNumber evidence="7">6.3.5.11</ecNumber>
    </recommendedName>
    <alternativeName>
        <fullName evidence="7">Cobyrinic acid a,c-diamide synthetase</fullName>
    </alternativeName>
</protein>
<dbReference type="CDD" id="cd05388">
    <property type="entry name" value="CobB_N"/>
    <property type="match status" value="1"/>
</dbReference>
<dbReference type="InterPro" id="IPR002586">
    <property type="entry name" value="CobQ/CobB/MinD/ParA_Nub-bd_dom"/>
</dbReference>
<comment type="caution">
    <text evidence="10">The sequence shown here is derived from an EMBL/GenBank/DDBJ whole genome shotgun (WGS) entry which is preliminary data.</text>
</comment>
<feature type="domain" description="CobQ/CobB/MinD/ParA nucleotide binding" evidence="8">
    <location>
        <begin position="4"/>
        <end position="190"/>
    </location>
</feature>
<proteinExistence type="inferred from homology"/>
<dbReference type="InterPro" id="IPR011698">
    <property type="entry name" value="GATase_3"/>
</dbReference>
<dbReference type="SUPFAM" id="SSF52317">
    <property type="entry name" value="Class I glutamine amidotransferase-like"/>
    <property type="match status" value="1"/>
</dbReference>
<dbReference type="SUPFAM" id="SSF52540">
    <property type="entry name" value="P-loop containing nucleoside triphosphate hydrolases"/>
    <property type="match status" value="1"/>
</dbReference>
<evidence type="ECO:0000256" key="3">
    <source>
        <dbReference type="ARBA" id="ARBA00022741"/>
    </source>
</evidence>
<comment type="pathway">
    <text evidence="7">Cofactor biosynthesis; adenosylcobalamin biosynthesis; cob(II)yrinate a,c-diamide from sirohydrochlorin (anaerobic route): step 10/10.</text>
</comment>
<feature type="domain" description="CobB/CobQ-like glutamine amidotransferase" evidence="9">
    <location>
        <begin position="247"/>
        <end position="437"/>
    </location>
</feature>
<dbReference type="PANTHER" id="PTHR43873:SF1">
    <property type="entry name" value="COBYRINATE A,C-DIAMIDE SYNTHASE"/>
    <property type="match status" value="1"/>
</dbReference>
<dbReference type="HAMAP" id="MF_00027">
    <property type="entry name" value="CobB_CbiA"/>
    <property type="match status" value="1"/>
</dbReference>
<dbReference type="GO" id="GO:0042242">
    <property type="term" value="F:cobyrinic acid a,c-diamide synthase activity"/>
    <property type="evidence" value="ECO:0007669"/>
    <property type="project" value="UniProtKB-EC"/>
</dbReference>
<comment type="similarity">
    <text evidence="7">Belongs to the CobB/CbiA family.</text>
</comment>
<comment type="function">
    <text evidence="7">Catalyzes the ATP-dependent amidation of the two carboxylate groups at positions a and c of cobyrinate, using either L-glutamine or ammonia as the nitrogen source.</text>
</comment>
<accession>A0ABS4KIV0</accession>
<feature type="site" description="Increases nucleophilicity of active site Cys" evidence="7">
    <location>
        <position position="431"/>
    </location>
</feature>
<dbReference type="Pfam" id="PF07685">
    <property type="entry name" value="GATase_3"/>
    <property type="match status" value="1"/>
</dbReference>
<evidence type="ECO:0000256" key="7">
    <source>
        <dbReference type="HAMAP-Rule" id="MF_00027"/>
    </source>
</evidence>
<dbReference type="NCBIfam" id="NF002204">
    <property type="entry name" value="PRK01077.1"/>
    <property type="match status" value="1"/>
</dbReference>
<keyword evidence="6 7" id="KW-0315">Glutamine amidotransferase</keyword>
<dbReference type="EC" id="6.3.5.11" evidence="7"/>
<feature type="active site" description="Nucleophile" evidence="7">
    <location>
        <position position="327"/>
    </location>
</feature>
<keyword evidence="11" id="KW-1185">Reference proteome</keyword>
<dbReference type="InterPro" id="IPR027417">
    <property type="entry name" value="P-loop_NTPase"/>
</dbReference>
<dbReference type="EMBL" id="JAGGLI010000014">
    <property type="protein sequence ID" value="MBP2027680.1"/>
    <property type="molecule type" value="Genomic_DNA"/>
</dbReference>
<dbReference type="PROSITE" id="PS51274">
    <property type="entry name" value="GATASE_COBBQ"/>
    <property type="match status" value="1"/>
</dbReference>
<dbReference type="CDD" id="cd03130">
    <property type="entry name" value="GATase1_CobB"/>
    <property type="match status" value="1"/>
</dbReference>
<comment type="domain">
    <text evidence="7">Comprises of two domains. The C-terminal domain contains the binding site for glutamine and catalyzes the hydrolysis of this substrate to glutamate and ammonia. The N-terminal domain is anticipated to bind ATP and cobyrinate and catalyzes the ultimate synthesis of the diamide product. The ammonia produced via the glutaminase domain is probably translocated to the adjacent domain via a molecular tunnel, where it reacts with an activated intermediate.</text>
</comment>